<keyword evidence="12 15" id="KW-0503">Monooxygenase</keyword>
<dbReference type="GO" id="GO:0020037">
    <property type="term" value="F:heme binding"/>
    <property type="evidence" value="ECO:0007669"/>
    <property type="project" value="InterPro"/>
</dbReference>
<dbReference type="FunFam" id="1.10.630.10:FF:000238">
    <property type="entry name" value="Cytochrome P450 2A6"/>
    <property type="match status" value="1"/>
</dbReference>
<keyword evidence="11 14" id="KW-0408">Iron</keyword>
<comment type="caution">
    <text evidence="16">The sequence shown here is derived from an EMBL/GenBank/DDBJ whole genome shotgun (WGS) entry which is preliminary data.</text>
</comment>
<keyword evidence="17" id="KW-1185">Reference proteome</keyword>
<dbReference type="PROSITE" id="PS00086">
    <property type="entry name" value="CYTOCHROME_P450"/>
    <property type="match status" value="1"/>
</dbReference>
<evidence type="ECO:0000256" key="3">
    <source>
        <dbReference type="ARBA" id="ARBA00004174"/>
    </source>
</evidence>
<evidence type="ECO:0000256" key="9">
    <source>
        <dbReference type="ARBA" id="ARBA00022848"/>
    </source>
</evidence>
<keyword evidence="6 14" id="KW-0349">Heme</keyword>
<dbReference type="GO" id="GO:0006805">
    <property type="term" value="P:xenobiotic metabolic process"/>
    <property type="evidence" value="ECO:0007669"/>
    <property type="project" value="TreeGrafter"/>
</dbReference>
<dbReference type="OrthoDB" id="1055148at2759"/>
<dbReference type="Pfam" id="PF00067">
    <property type="entry name" value="p450"/>
    <property type="match status" value="1"/>
</dbReference>
<keyword evidence="7 14" id="KW-0479">Metal-binding</keyword>
<dbReference type="InterPro" id="IPR017972">
    <property type="entry name" value="Cyt_P450_CS"/>
</dbReference>
<dbReference type="SUPFAM" id="SSF48264">
    <property type="entry name" value="Cytochrome P450"/>
    <property type="match status" value="1"/>
</dbReference>
<evidence type="ECO:0000256" key="5">
    <source>
        <dbReference type="ARBA" id="ARBA00010617"/>
    </source>
</evidence>
<keyword evidence="8" id="KW-0256">Endoplasmic reticulum</keyword>
<keyword evidence="10 15" id="KW-0560">Oxidoreductase</keyword>
<comment type="function">
    <text evidence="2">May be involved in the metabolism of insect hormones and in the breakdown of synthetic insecticides.</text>
</comment>
<comment type="subcellular location">
    <subcellularLocation>
        <location evidence="4">Endoplasmic reticulum membrane</location>
        <topology evidence="4">Peripheral membrane protein</topology>
    </subcellularLocation>
    <subcellularLocation>
        <location evidence="3">Microsome membrane</location>
        <topology evidence="3">Peripheral membrane protein</topology>
    </subcellularLocation>
</comment>
<evidence type="ECO:0000256" key="10">
    <source>
        <dbReference type="ARBA" id="ARBA00023002"/>
    </source>
</evidence>
<gene>
    <name evidence="16" type="ORF">Fcan01_04967</name>
</gene>
<dbReference type="PANTHER" id="PTHR24300">
    <property type="entry name" value="CYTOCHROME P450 508A4-RELATED"/>
    <property type="match status" value="1"/>
</dbReference>
<evidence type="ECO:0000313" key="17">
    <source>
        <dbReference type="Proteomes" id="UP000198287"/>
    </source>
</evidence>
<dbReference type="PANTHER" id="PTHR24300:SF376">
    <property type="entry name" value="CYTOCHROME P450 15A1"/>
    <property type="match status" value="1"/>
</dbReference>
<name>A0A226ERW9_FOLCA</name>
<evidence type="ECO:0000256" key="6">
    <source>
        <dbReference type="ARBA" id="ARBA00022617"/>
    </source>
</evidence>
<keyword evidence="13" id="KW-0472">Membrane</keyword>
<dbReference type="EMBL" id="LNIX01000002">
    <property type="protein sequence ID" value="OXA60373.1"/>
    <property type="molecule type" value="Genomic_DNA"/>
</dbReference>
<dbReference type="Proteomes" id="UP000198287">
    <property type="component" value="Unassembled WGS sequence"/>
</dbReference>
<accession>A0A226ERW9</accession>
<sequence length="518" mass="59345">MAFTILGACAALSIAILIWAWFGMRQPKFHQGKNLPGPVAIPILGSLPHLVWKLGKNPLQLSSFQLLLELRKHFVGEVLGLTLGQNKFIILDELPLIKKVLCSEDWADRIKDNAMFKERTFGIDYGLLTSNGDSWREMRRFLAKTMVKFGFGRGSALQTRQEEEISEFFKYFDQKYPGMGNSDGAVVEMQGLFNVAPLNILWTMVTSSRFPYNSEKVVELTSLLERMTKDIHPKEMGFLAFPWLRYIPGATGYTRFMRDAKMLNQYFGELIKERRELNLYKREQNNFVDAFLAEIDHITSSSTSPDSNYHYADEQLICVLVDLFVTGFLPIASCLEYLVMFMILHPHVQDKCRKELDIVLDGSKPTVINNPECMPYISATIAETLRKVTLIPLTSRAATKDTWVDKYFVEKGTVALINLYHVHHNDNVWNEPDLFKPERFLDANGKLINQELILPFGTGKRTCPAEVFGRLTIFAFFVSFLQRYEFRSDPENFGDIDSTPNAGMGNYPKPFKIFIKIK</sequence>
<dbReference type="GO" id="GO:0005506">
    <property type="term" value="F:iron ion binding"/>
    <property type="evidence" value="ECO:0007669"/>
    <property type="project" value="InterPro"/>
</dbReference>
<evidence type="ECO:0000256" key="13">
    <source>
        <dbReference type="ARBA" id="ARBA00023136"/>
    </source>
</evidence>
<dbReference type="PRINTS" id="PR00385">
    <property type="entry name" value="P450"/>
</dbReference>
<dbReference type="InterPro" id="IPR050182">
    <property type="entry name" value="Cytochrome_P450_fam2"/>
</dbReference>
<feature type="binding site" description="axial binding residue" evidence="14">
    <location>
        <position position="463"/>
    </location>
    <ligand>
        <name>heme</name>
        <dbReference type="ChEBI" id="CHEBI:30413"/>
    </ligand>
    <ligandPart>
        <name>Fe</name>
        <dbReference type="ChEBI" id="CHEBI:18248"/>
    </ligandPart>
</feature>
<dbReference type="InterPro" id="IPR036396">
    <property type="entry name" value="Cyt_P450_sf"/>
</dbReference>
<evidence type="ECO:0000256" key="4">
    <source>
        <dbReference type="ARBA" id="ARBA00004406"/>
    </source>
</evidence>
<proteinExistence type="inferred from homology"/>
<evidence type="ECO:0000256" key="12">
    <source>
        <dbReference type="ARBA" id="ARBA00023033"/>
    </source>
</evidence>
<evidence type="ECO:0000313" key="16">
    <source>
        <dbReference type="EMBL" id="OXA60373.1"/>
    </source>
</evidence>
<evidence type="ECO:0000256" key="14">
    <source>
        <dbReference type="PIRSR" id="PIRSR602401-1"/>
    </source>
</evidence>
<dbReference type="STRING" id="158441.A0A226ERW9"/>
<evidence type="ECO:0000256" key="11">
    <source>
        <dbReference type="ARBA" id="ARBA00023004"/>
    </source>
</evidence>
<dbReference type="InterPro" id="IPR001128">
    <property type="entry name" value="Cyt_P450"/>
</dbReference>
<reference evidence="16 17" key="1">
    <citation type="submission" date="2015-12" db="EMBL/GenBank/DDBJ databases">
        <title>The genome of Folsomia candida.</title>
        <authorList>
            <person name="Faddeeva A."/>
            <person name="Derks M.F."/>
            <person name="Anvar Y."/>
            <person name="Smit S."/>
            <person name="Van Straalen N."/>
            <person name="Roelofs D."/>
        </authorList>
    </citation>
    <scope>NUCLEOTIDE SEQUENCE [LARGE SCALE GENOMIC DNA]</scope>
    <source>
        <strain evidence="16 17">VU population</strain>
        <tissue evidence="16">Whole body</tissue>
    </source>
</reference>
<dbReference type="AlphaFoldDB" id="A0A226ERW9"/>
<dbReference type="GO" id="GO:0005789">
    <property type="term" value="C:endoplasmic reticulum membrane"/>
    <property type="evidence" value="ECO:0007669"/>
    <property type="project" value="UniProtKB-SubCell"/>
</dbReference>
<dbReference type="Gene3D" id="1.10.630.10">
    <property type="entry name" value="Cytochrome P450"/>
    <property type="match status" value="1"/>
</dbReference>
<dbReference type="OMA" id="NAMFKER"/>
<comment type="cofactor">
    <cofactor evidence="1 14">
        <name>heme</name>
        <dbReference type="ChEBI" id="CHEBI:30413"/>
    </cofactor>
</comment>
<comment type="similarity">
    <text evidence="5 15">Belongs to the cytochrome P450 family.</text>
</comment>
<dbReference type="GO" id="GO:0008395">
    <property type="term" value="F:steroid hydroxylase activity"/>
    <property type="evidence" value="ECO:0007669"/>
    <property type="project" value="TreeGrafter"/>
</dbReference>
<dbReference type="PRINTS" id="PR00463">
    <property type="entry name" value="EP450I"/>
</dbReference>
<keyword evidence="9" id="KW-0492">Microsome</keyword>
<evidence type="ECO:0000256" key="1">
    <source>
        <dbReference type="ARBA" id="ARBA00001971"/>
    </source>
</evidence>
<organism evidence="16 17">
    <name type="scientific">Folsomia candida</name>
    <name type="common">Springtail</name>
    <dbReference type="NCBI Taxonomy" id="158441"/>
    <lineage>
        <taxon>Eukaryota</taxon>
        <taxon>Metazoa</taxon>
        <taxon>Ecdysozoa</taxon>
        <taxon>Arthropoda</taxon>
        <taxon>Hexapoda</taxon>
        <taxon>Collembola</taxon>
        <taxon>Entomobryomorpha</taxon>
        <taxon>Isotomoidea</taxon>
        <taxon>Isotomidae</taxon>
        <taxon>Proisotominae</taxon>
        <taxon>Folsomia</taxon>
    </lineage>
</organism>
<evidence type="ECO:0000256" key="8">
    <source>
        <dbReference type="ARBA" id="ARBA00022824"/>
    </source>
</evidence>
<dbReference type="GO" id="GO:0006082">
    <property type="term" value="P:organic acid metabolic process"/>
    <property type="evidence" value="ECO:0007669"/>
    <property type="project" value="TreeGrafter"/>
</dbReference>
<protein>
    <submittedName>
        <fullName evidence="16">Cytochrome P450 2D18</fullName>
    </submittedName>
</protein>
<evidence type="ECO:0000256" key="2">
    <source>
        <dbReference type="ARBA" id="ARBA00003690"/>
    </source>
</evidence>
<evidence type="ECO:0000256" key="15">
    <source>
        <dbReference type="RuleBase" id="RU000461"/>
    </source>
</evidence>
<dbReference type="InterPro" id="IPR002401">
    <property type="entry name" value="Cyt_P450_E_grp-I"/>
</dbReference>
<evidence type="ECO:0000256" key="7">
    <source>
        <dbReference type="ARBA" id="ARBA00022723"/>
    </source>
</evidence>
<dbReference type="GO" id="GO:0016712">
    <property type="term" value="F:oxidoreductase activity, acting on paired donors, with incorporation or reduction of molecular oxygen, reduced flavin or flavoprotein as one donor, and incorporation of one atom of oxygen"/>
    <property type="evidence" value="ECO:0007669"/>
    <property type="project" value="TreeGrafter"/>
</dbReference>